<evidence type="ECO:0000313" key="2">
    <source>
        <dbReference type="Proteomes" id="UP001178507"/>
    </source>
</evidence>
<dbReference type="GO" id="GO:0003729">
    <property type="term" value="F:mRNA binding"/>
    <property type="evidence" value="ECO:0007669"/>
    <property type="project" value="TreeGrafter"/>
</dbReference>
<name>A0AA36I2X1_9DINO</name>
<sequence length="440" mass="47027">MKPDVIQWNKRISRASGSRALQLLEEVQAVQLQPTVVSFTAALRALSGARVWRRALQLWQRMGQQGLEHDVVACNAAASCLEAWSEAAVFLRELQVRCLKVDTISHNAAISTCEASQWQQASALLDVLQVKFLQPTAVSLNAVMSAERRWPASLMLLQMGARCLEATAHSYSAAVSACGKFSWAAAWALLGESAGRSLTNVVVVSAAISAASAPMLWTGASQLLASLPAVTSVAFGAAVSAVASSGRWQKALELWQECRAQSLADIITCNAAVSACEHGAWQTALRLLQEARIERLHLTLVSYNSTITSCEKGSAWKTALALLAESKSSRLEPDVVTYNSALSACEKSQRWQAALLLFAEVSTPDLITYSSAVGSCRRSGQHALALLKSAADQRVQLDPTTYGLALSACELAGASLAARRLLGLLEVGCLTGASWATWVR</sequence>
<dbReference type="Gene3D" id="1.25.40.10">
    <property type="entry name" value="Tetratricopeptide repeat domain"/>
    <property type="match status" value="3"/>
</dbReference>
<dbReference type="Proteomes" id="UP001178507">
    <property type="component" value="Unassembled WGS sequence"/>
</dbReference>
<dbReference type="AlphaFoldDB" id="A0AA36I2X1"/>
<dbReference type="PANTHER" id="PTHR47938">
    <property type="entry name" value="RESPIRATORY COMPLEX I CHAPERONE (CIA84), PUTATIVE (AFU_ORTHOLOGUE AFUA_2G06020)-RELATED"/>
    <property type="match status" value="1"/>
</dbReference>
<dbReference type="EMBL" id="CAUJNA010000680">
    <property type="protein sequence ID" value="CAJ1380068.1"/>
    <property type="molecule type" value="Genomic_DNA"/>
</dbReference>
<comment type="caution">
    <text evidence="1">The sequence shown here is derived from an EMBL/GenBank/DDBJ whole genome shotgun (WGS) entry which is preliminary data.</text>
</comment>
<evidence type="ECO:0000313" key="1">
    <source>
        <dbReference type="EMBL" id="CAJ1380068.1"/>
    </source>
</evidence>
<gene>
    <name evidence="1" type="ORF">EVOR1521_LOCUS8117</name>
</gene>
<dbReference type="InterPro" id="IPR002885">
    <property type="entry name" value="PPR_rpt"/>
</dbReference>
<dbReference type="Pfam" id="PF13812">
    <property type="entry name" value="PPR_3"/>
    <property type="match status" value="1"/>
</dbReference>
<dbReference type="InterPro" id="IPR011990">
    <property type="entry name" value="TPR-like_helical_dom_sf"/>
</dbReference>
<reference evidence="1" key="1">
    <citation type="submission" date="2023-08" db="EMBL/GenBank/DDBJ databases">
        <authorList>
            <person name="Chen Y."/>
            <person name="Shah S."/>
            <person name="Dougan E. K."/>
            <person name="Thang M."/>
            <person name="Chan C."/>
        </authorList>
    </citation>
    <scope>NUCLEOTIDE SEQUENCE</scope>
</reference>
<protein>
    <recommendedName>
        <fullName evidence="3">Pentatricopeptide repeat-containing protein, chloroplastic</fullName>
    </recommendedName>
</protein>
<keyword evidence="2" id="KW-1185">Reference proteome</keyword>
<proteinExistence type="predicted"/>
<dbReference type="PANTHER" id="PTHR47938:SF35">
    <property type="entry name" value="PENTATRICOPEPTIDE REPEAT-CONTAINING PROTEIN 4, MITOCHONDRIAL-RELATED"/>
    <property type="match status" value="1"/>
</dbReference>
<organism evidence="1 2">
    <name type="scientific">Effrenium voratum</name>
    <dbReference type="NCBI Taxonomy" id="2562239"/>
    <lineage>
        <taxon>Eukaryota</taxon>
        <taxon>Sar</taxon>
        <taxon>Alveolata</taxon>
        <taxon>Dinophyceae</taxon>
        <taxon>Suessiales</taxon>
        <taxon>Symbiodiniaceae</taxon>
        <taxon>Effrenium</taxon>
    </lineage>
</organism>
<accession>A0AA36I2X1</accession>
<evidence type="ECO:0008006" key="3">
    <source>
        <dbReference type="Google" id="ProtNLM"/>
    </source>
</evidence>
<dbReference type="Pfam" id="PF01535">
    <property type="entry name" value="PPR"/>
    <property type="match status" value="1"/>
</dbReference>